<evidence type="ECO:0000313" key="3">
    <source>
        <dbReference type="Proteomes" id="UP001430953"/>
    </source>
</evidence>
<dbReference type="EMBL" id="JADYXP020000018">
    <property type="protein sequence ID" value="KAL0106533.1"/>
    <property type="molecule type" value="Genomic_DNA"/>
</dbReference>
<protein>
    <recommendedName>
        <fullName evidence="4">Transmembrane protein 218</fullName>
    </recommendedName>
</protein>
<keyword evidence="3" id="KW-1185">Reference proteome</keyword>
<evidence type="ECO:0000256" key="1">
    <source>
        <dbReference type="SAM" id="Phobius"/>
    </source>
</evidence>
<dbReference type="Proteomes" id="UP001430953">
    <property type="component" value="Unassembled WGS sequence"/>
</dbReference>
<gene>
    <name evidence="2" type="ORF">PUN28_016316</name>
</gene>
<keyword evidence="1" id="KW-1133">Transmembrane helix</keyword>
<dbReference type="InterPro" id="IPR026771">
    <property type="entry name" value="Tmem218"/>
</dbReference>
<dbReference type="GO" id="GO:0016020">
    <property type="term" value="C:membrane"/>
    <property type="evidence" value="ECO:0007669"/>
    <property type="project" value="UniProtKB-SubCell"/>
</dbReference>
<comment type="caution">
    <text evidence="2">The sequence shown here is derived from an EMBL/GenBank/DDBJ whole genome shotgun (WGS) entry which is preliminary data.</text>
</comment>
<keyword evidence="1" id="KW-0472">Membrane</keyword>
<proteinExistence type="predicted"/>
<evidence type="ECO:0008006" key="4">
    <source>
        <dbReference type="Google" id="ProtNLM"/>
    </source>
</evidence>
<dbReference type="GO" id="GO:0005929">
    <property type="term" value="C:cilium"/>
    <property type="evidence" value="ECO:0007669"/>
    <property type="project" value="UniProtKB-SubCell"/>
</dbReference>
<dbReference type="PANTHER" id="PTHR31622">
    <property type="entry name" value="TRANSMEMBRANE PROTEIN 218"/>
    <property type="match status" value="1"/>
</dbReference>
<feature type="transmembrane region" description="Helical" evidence="1">
    <location>
        <begin position="72"/>
        <end position="94"/>
    </location>
</feature>
<sequence length="115" mass="12813">MTTLILGVGVGLFLILSLWVLAALIFVVTLRVERRFGYFAILLASAVTIVLISVPRASENPIPASKVYDRLFIWRVILLILLLASSVLSLVGYIKFGLVEPVRPIRVPSWVYTML</sequence>
<keyword evidence="1" id="KW-0812">Transmembrane</keyword>
<feature type="transmembrane region" description="Helical" evidence="1">
    <location>
        <begin position="36"/>
        <end position="52"/>
    </location>
</feature>
<name>A0AAW2ET66_9HYME</name>
<evidence type="ECO:0000313" key="2">
    <source>
        <dbReference type="EMBL" id="KAL0106533.1"/>
    </source>
</evidence>
<dbReference type="AlphaFoldDB" id="A0AAW2ET66"/>
<accession>A0AAW2ET66</accession>
<reference evidence="2 3" key="1">
    <citation type="submission" date="2023-03" db="EMBL/GenBank/DDBJ databases">
        <title>High recombination rates correlate with genetic variation in Cardiocondyla obscurior ants.</title>
        <authorList>
            <person name="Errbii M."/>
        </authorList>
    </citation>
    <scope>NUCLEOTIDE SEQUENCE [LARGE SCALE GENOMIC DNA]</scope>
    <source>
        <strain evidence="2">Alpha-2009</strain>
        <tissue evidence="2">Whole body</tissue>
    </source>
</reference>
<organism evidence="2 3">
    <name type="scientific">Cardiocondyla obscurior</name>
    <dbReference type="NCBI Taxonomy" id="286306"/>
    <lineage>
        <taxon>Eukaryota</taxon>
        <taxon>Metazoa</taxon>
        <taxon>Ecdysozoa</taxon>
        <taxon>Arthropoda</taxon>
        <taxon>Hexapoda</taxon>
        <taxon>Insecta</taxon>
        <taxon>Pterygota</taxon>
        <taxon>Neoptera</taxon>
        <taxon>Endopterygota</taxon>
        <taxon>Hymenoptera</taxon>
        <taxon>Apocrita</taxon>
        <taxon>Aculeata</taxon>
        <taxon>Formicoidea</taxon>
        <taxon>Formicidae</taxon>
        <taxon>Myrmicinae</taxon>
        <taxon>Cardiocondyla</taxon>
    </lineage>
</organism>
<feature type="transmembrane region" description="Helical" evidence="1">
    <location>
        <begin position="6"/>
        <end position="29"/>
    </location>
</feature>
<dbReference type="PANTHER" id="PTHR31622:SF1">
    <property type="entry name" value="TRANSMEMBRANE PROTEIN 218"/>
    <property type="match status" value="1"/>
</dbReference>